<dbReference type="InterPro" id="IPR027417">
    <property type="entry name" value="P-loop_NTPase"/>
</dbReference>
<reference evidence="18 19" key="1">
    <citation type="journal article" date="2020" name="Nature">
        <title>Six reference-quality genomes reveal evolution of bat adaptations.</title>
        <authorList>
            <person name="Jebb D."/>
            <person name="Huang Z."/>
            <person name="Pippel M."/>
            <person name="Hughes G.M."/>
            <person name="Lavrichenko K."/>
            <person name="Devanna P."/>
            <person name="Winkler S."/>
            <person name="Jermiin L.S."/>
            <person name="Skirmuntt E.C."/>
            <person name="Katzourakis A."/>
            <person name="Burkitt-Gray L."/>
            <person name="Ray D.A."/>
            <person name="Sullivan K.A.M."/>
            <person name="Roscito J.G."/>
            <person name="Kirilenko B.M."/>
            <person name="Davalos L.M."/>
            <person name="Corthals A.P."/>
            <person name="Power M.L."/>
            <person name="Jones G."/>
            <person name="Ransome R.D."/>
            <person name="Dechmann D.K.N."/>
            <person name="Locatelli A.G."/>
            <person name="Puechmaille S.J."/>
            <person name="Fedrigo O."/>
            <person name="Jarvis E.D."/>
            <person name="Hiller M."/>
            <person name="Vernes S.C."/>
            <person name="Myers E.W."/>
            <person name="Teeling E.C."/>
        </authorList>
    </citation>
    <scope>NUCLEOTIDE SEQUENCE [LARGE SCALE GENOMIC DNA]</scope>
    <source>
        <strain evidence="18">MMolMol1</strain>
        <tissue evidence="18">Muscle</tissue>
    </source>
</reference>
<keyword evidence="3" id="KW-0645">Protease</keyword>
<keyword evidence="13 16" id="KW-0472">Membrane</keyword>
<dbReference type="InterPro" id="IPR037219">
    <property type="entry name" value="Peptidase_M41-like"/>
</dbReference>
<evidence type="ECO:0000259" key="17">
    <source>
        <dbReference type="SMART" id="SM00382"/>
    </source>
</evidence>
<dbReference type="Pfam" id="PF00004">
    <property type="entry name" value="AAA"/>
    <property type="match status" value="1"/>
</dbReference>
<dbReference type="Gene3D" id="3.40.50.300">
    <property type="entry name" value="P-loop containing nucleotide triphosphate hydrolases"/>
    <property type="match status" value="1"/>
</dbReference>
<evidence type="ECO:0000256" key="12">
    <source>
        <dbReference type="ARBA" id="ARBA00023049"/>
    </source>
</evidence>
<dbReference type="Proteomes" id="UP000550707">
    <property type="component" value="Unassembled WGS sequence"/>
</dbReference>
<comment type="caution">
    <text evidence="18">The sequence shown here is derived from an EMBL/GenBank/DDBJ whole genome shotgun (WGS) entry which is preliminary data.</text>
</comment>
<dbReference type="SUPFAM" id="SSF52540">
    <property type="entry name" value="P-loop containing nucleoside triphosphate hydrolases"/>
    <property type="match status" value="1"/>
</dbReference>
<evidence type="ECO:0000313" key="19">
    <source>
        <dbReference type="Proteomes" id="UP000550707"/>
    </source>
</evidence>
<keyword evidence="9" id="KW-0067">ATP-binding</keyword>
<dbReference type="SMART" id="SM00382">
    <property type="entry name" value="AAA"/>
    <property type="match status" value="1"/>
</dbReference>
<name>A0A7J8CB75_MOLMO</name>
<dbReference type="GO" id="GO:0005524">
    <property type="term" value="F:ATP binding"/>
    <property type="evidence" value="ECO:0007669"/>
    <property type="project" value="UniProtKB-KW"/>
</dbReference>
<dbReference type="GO" id="GO:0005745">
    <property type="term" value="C:m-AAA complex"/>
    <property type="evidence" value="ECO:0007669"/>
    <property type="project" value="TreeGrafter"/>
</dbReference>
<dbReference type="PANTHER" id="PTHR43655">
    <property type="entry name" value="ATP-DEPENDENT PROTEASE"/>
    <property type="match status" value="1"/>
</dbReference>
<evidence type="ECO:0000256" key="7">
    <source>
        <dbReference type="ARBA" id="ARBA00022801"/>
    </source>
</evidence>
<dbReference type="InterPro" id="IPR000642">
    <property type="entry name" value="Peptidase_M41"/>
</dbReference>
<dbReference type="InterPro" id="IPR003593">
    <property type="entry name" value="AAA+_ATPase"/>
</dbReference>
<evidence type="ECO:0000256" key="4">
    <source>
        <dbReference type="ARBA" id="ARBA00022692"/>
    </source>
</evidence>
<keyword evidence="5" id="KW-0479">Metal-binding</keyword>
<evidence type="ECO:0000256" key="10">
    <source>
        <dbReference type="ARBA" id="ARBA00022946"/>
    </source>
</evidence>
<organism evidence="18 19">
    <name type="scientific">Molossus molossus</name>
    <name type="common">Pallas' mastiff bat</name>
    <name type="synonym">Vespertilio molossus</name>
    <dbReference type="NCBI Taxonomy" id="27622"/>
    <lineage>
        <taxon>Eukaryota</taxon>
        <taxon>Metazoa</taxon>
        <taxon>Chordata</taxon>
        <taxon>Craniata</taxon>
        <taxon>Vertebrata</taxon>
        <taxon>Euteleostomi</taxon>
        <taxon>Mammalia</taxon>
        <taxon>Eutheria</taxon>
        <taxon>Laurasiatheria</taxon>
        <taxon>Chiroptera</taxon>
        <taxon>Yangochiroptera</taxon>
        <taxon>Molossidae</taxon>
        <taxon>Molossus</taxon>
    </lineage>
</organism>
<protein>
    <submittedName>
        <fullName evidence="18">SPG7 matrix AAA peptidase subunit, paraplegin</fullName>
    </submittedName>
</protein>
<keyword evidence="6" id="KW-0547">Nucleotide-binding</keyword>
<evidence type="ECO:0000256" key="3">
    <source>
        <dbReference type="ARBA" id="ARBA00022670"/>
    </source>
</evidence>
<evidence type="ECO:0000256" key="8">
    <source>
        <dbReference type="ARBA" id="ARBA00022833"/>
    </source>
</evidence>
<dbReference type="GO" id="GO:0004222">
    <property type="term" value="F:metalloendopeptidase activity"/>
    <property type="evidence" value="ECO:0007669"/>
    <property type="project" value="InterPro"/>
</dbReference>
<keyword evidence="14" id="KW-0175">Coiled coil</keyword>
<keyword evidence="4 16" id="KW-0812">Transmembrane</keyword>
<feature type="domain" description="AAA+ ATPase" evidence="17">
    <location>
        <begin position="341"/>
        <end position="481"/>
    </location>
</feature>
<evidence type="ECO:0000256" key="14">
    <source>
        <dbReference type="SAM" id="Coils"/>
    </source>
</evidence>
<dbReference type="Pfam" id="PF01434">
    <property type="entry name" value="Peptidase_M41"/>
    <property type="match status" value="1"/>
</dbReference>
<keyword evidence="10" id="KW-0809">Transit peptide</keyword>
<dbReference type="InterPro" id="IPR003959">
    <property type="entry name" value="ATPase_AAA_core"/>
</dbReference>
<dbReference type="FunFam" id="3.40.1690.20:FF:000002">
    <property type="entry name" value="paraplegin isoform X1"/>
    <property type="match status" value="1"/>
</dbReference>
<dbReference type="GO" id="GO:0004176">
    <property type="term" value="F:ATP-dependent peptidase activity"/>
    <property type="evidence" value="ECO:0007669"/>
    <property type="project" value="InterPro"/>
</dbReference>
<evidence type="ECO:0000256" key="9">
    <source>
        <dbReference type="ARBA" id="ARBA00022840"/>
    </source>
</evidence>
<evidence type="ECO:0000256" key="16">
    <source>
        <dbReference type="SAM" id="Phobius"/>
    </source>
</evidence>
<dbReference type="Gene3D" id="1.20.58.760">
    <property type="entry name" value="Peptidase M41"/>
    <property type="match status" value="1"/>
</dbReference>
<evidence type="ECO:0000256" key="13">
    <source>
        <dbReference type="ARBA" id="ARBA00023136"/>
    </source>
</evidence>
<feature type="compositionally biased region" description="Basic and acidic residues" evidence="15">
    <location>
        <begin position="111"/>
        <end position="133"/>
    </location>
</feature>
<evidence type="ECO:0000256" key="5">
    <source>
        <dbReference type="ARBA" id="ARBA00022723"/>
    </source>
</evidence>
<feature type="compositionally biased region" description="Basic and acidic residues" evidence="15">
    <location>
        <begin position="691"/>
        <end position="700"/>
    </location>
</feature>
<dbReference type="EMBL" id="JACASF010000021">
    <property type="protein sequence ID" value="KAF6408115.1"/>
    <property type="molecule type" value="Genomic_DNA"/>
</dbReference>
<keyword evidence="7" id="KW-0378">Hydrolase</keyword>
<keyword evidence="12" id="KW-0482">Metalloprotease</keyword>
<evidence type="ECO:0000313" key="18">
    <source>
        <dbReference type="EMBL" id="KAF6408115.1"/>
    </source>
</evidence>
<evidence type="ECO:0000256" key="1">
    <source>
        <dbReference type="ARBA" id="ARBA00001947"/>
    </source>
</evidence>
<dbReference type="PANTHER" id="PTHR43655:SF8">
    <property type="entry name" value="PARAPLEGIN"/>
    <property type="match status" value="1"/>
</dbReference>
<comment type="cofactor">
    <cofactor evidence="1">
        <name>Zn(2+)</name>
        <dbReference type="ChEBI" id="CHEBI:29105"/>
    </cofactor>
</comment>
<feature type="transmembrane region" description="Helical" evidence="16">
    <location>
        <begin position="142"/>
        <end position="158"/>
    </location>
</feature>
<feature type="region of interest" description="Disordered" evidence="15">
    <location>
        <begin position="105"/>
        <end position="133"/>
    </location>
</feature>
<evidence type="ECO:0000256" key="11">
    <source>
        <dbReference type="ARBA" id="ARBA00022989"/>
    </source>
</evidence>
<dbReference type="Pfam" id="PF06480">
    <property type="entry name" value="FtsH_ext"/>
    <property type="match status" value="1"/>
</dbReference>
<evidence type="ECO:0000256" key="6">
    <source>
        <dbReference type="ARBA" id="ARBA00022741"/>
    </source>
</evidence>
<dbReference type="GO" id="GO:0016887">
    <property type="term" value="F:ATP hydrolysis activity"/>
    <property type="evidence" value="ECO:0007669"/>
    <property type="project" value="InterPro"/>
</dbReference>
<accession>A0A7J8CB75</accession>
<feature type="coiled-coil region" evidence="14">
    <location>
        <begin position="212"/>
        <end position="239"/>
    </location>
</feature>
<dbReference type="Gene3D" id="3.40.1690.20">
    <property type="match status" value="1"/>
</dbReference>
<comment type="subcellular location">
    <subcellularLocation>
        <location evidence="2">Membrane</location>
        <topology evidence="2">Multi-pass membrane protein</topology>
    </subcellularLocation>
</comment>
<feature type="region of interest" description="Disordered" evidence="15">
    <location>
        <begin position="691"/>
        <end position="719"/>
    </location>
</feature>
<dbReference type="FunFam" id="3.40.50.300:FF:000277">
    <property type="entry name" value="ATP-dependent zinc metalloprotease FtsH"/>
    <property type="match status" value="1"/>
</dbReference>
<evidence type="ECO:0000256" key="2">
    <source>
        <dbReference type="ARBA" id="ARBA00004141"/>
    </source>
</evidence>
<evidence type="ECO:0000256" key="15">
    <source>
        <dbReference type="SAM" id="MobiDB-lite"/>
    </source>
</evidence>
<dbReference type="AlphaFoldDB" id="A0A7J8CB75"/>
<keyword evidence="8" id="KW-0862">Zinc</keyword>
<sequence length="719" mass="80315">MAALWRLLRALRQGQGTGPEWLRGPCLDWGPALYVRAGRRWPHFVHRTPIGVTRAGGRALQSLQLRLLTPTFEGIHGLLLKQHLIKNPVRLWKLLGGTYYFNTSRRKQKTKDHDKSKGRTPEDDEEERKRKEREDQMYRERLRTLFVIAVVMSLLNALNTSGGNISWNDFVNEMLAKGEVQRVQVVPESDVVEVYLHPGAVVFGRPRLALMYRMQVANIDKFEEKLRAAEDELNIEGKDRIPVSYKRTGFFGNALYALGMTAVGLAILWYVFRLAGMTGREGGFSAFNQLKMARFTIVDGKMGKGVSFKDVAGMHEAKLEVKEFVDYLKSPARFLQLGAKVPKGALLLGPPGCGKTLLAKAVATEAQVPFLAMAGSEFVEVIGGLGAARVRSLFKEARARAPCIVYIDEIDAVGKKRSTTMSGFSNTEEEQTLNQLLVEMDGMGTTDHVIVLASTNRADILDNALMRPGRLDRHVFIDLPTLQVLTSPTSVTRLLCTLHGKGTHLFTRLTSSMLWSASSQVSITPRTNAALGFAQMLPREQHLFTKEQLFERMCMALGGRVSEAISFNKVTSGAQDDLRKVTRIAYSMVKQFGMVPSIGHISFPEAQEGPAGIGRRPFSQGLQQMMDHEARLLVAKAYRHTEKVLQDNLDKLQALANALLEKEVINYEDIEALIGPPPHGPKKMIAPLRWIDAEREKQDAGEEEVPQQPPLREEPSWPK</sequence>
<dbReference type="InterPro" id="IPR011546">
    <property type="entry name" value="Pept_M41_FtsH_extracell"/>
</dbReference>
<dbReference type="GO" id="GO:0008270">
    <property type="term" value="F:zinc ion binding"/>
    <property type="evidence" value="ECO:0007669"/>
    <property type="project" value="InterPro"/>
</dbReference>
<keyword evidence="11 16" id="KW-1133">Transmembrane helix</keyword>
<dbReference type="SUPFAM" id="SSF140990">
    <property type="entry name" value="FtsH protease domain-like"/>
    <property type="match status" value="1"/>
</dbReference>
<dbReference type="InterPro" id="IPR050928">
    <property type="entry name" value="ATP-dep_Zn_Metalloprotease"/>
</dbReference>
<dbReference type="GO" id="GO:0034982">
    <property type="term" value="P:mitochondrial protein processing"/>
    <property type="evidence" value="ECO:0007669"/>
    <property type="project" value="TreeGrafter"/>
</dbReference>
<feature type="transmembrane region" description="Helical" evidence="16">
    <location>
        <begin position="254"/>
        <end position="272"/>
    </location>
</feature>
<dbReference type="CDD" id="cd19501">
    <property type="entry name" value="RecA-like_FtsH"/>
    <property type="match status" value="1"/>
</dbReference>
<keyword evidence="19" id="KW-1185">Reference proteome</keyword>
<gene>
    <name evidence="18" type="ORF">HJG59_017283</name>
</gene>
<proteinExistence type="predicted"/>